<evidence type="ECO:0000313" key="5">
    <source>
        <dbReference type="EMBL" id="GMI57687.1"/>
    </source>
</evidence>
<dbReference type="SUPFAM" id="SSF53383">
    <property type="entry name" value="PLP-dependent transferases"/>
    <property type="match status" value="1"/>
</dbReference>
<dbReference type="CDD" id="cd00609">
    <property type="entry name" value="AAT_like"/>
    <property type="match status" value="1"/>
</dbReference>
<feature type="compositionally biased region" description="Pro residues" evidence="2">
    <location>
        <begin position="33"/>
        <end position="47"/>
    </location>
</feature>
<dbReference type="InterPro" id="IPR015422">
    <property type="entry name" value="PyrdxlP-dep_Trfase_small"/>
</dbReference>
<dbReference type="InterPro" id="IPR015421">
    <property type="entry name" value="PyrdxlP-dep_Trfase_major"/>
</dbReference>
<name>A0ABQ6ND82_9STRA</name>
<dbReference type="Gene3D" id="3.40.640.10">
    <property type="entry name" value="Type I PLP-dependent aspartate aminotransferase-like (Major domain)"/>
    <property type="match status" value="1"/>
</dbReference>
<evidence type="ECO:0000256" key="3">
    <source>
        <dbReference type="SAM" id="SignalP"/>
    </source>
</evidence>
<dbReference type="InterPro" id="IPR015424">
    <property type="entry name" value="PyrdxlP-dep_Trfase"/>
</dbReference>
<dbReference type="Gene3D" id="3.90.1150.10">
    <property type="entry name" value="Aspartate Aminotransferase, domain 1"/>
    <property type="match status" value="1"/>
</dbReference>
<sequence>MPSPPPLPLALFLLCPALTFLARQSAAEQKLSPPAPRRPSSSPPPPASSLSARGSRSLRPVLSYFPLFLSCLENLASPDNPAGRIPLCVAENKLVTKGLLSPRMEKALPSACANHQAFTYSDMAGLPELREAAAAFFTAHFKGAVSSSDVLVGSGGSGLLSTAFTLLLSEGDGIIIPAPYYAAFDNDTSVLAGCVPVPLLSENPAAGPTEQELDACLSRSAAPIRMLLLTNPNNPLGVCYTVEQLEMMIRWARSRGLHVLVDEVYALSGFGEGGVAFSSALEVLGGAAGLGEDVHVLYSLSKDFGASGLRTGFLVTGNEQVGTYRARSTRSVKLVDSVPW</sequence>
<feature type="domain" description="Aminotransferase class I/classII large" evidence="4">
    <location>
        <begin position="85"/>
        <end position="321"/>
    </location>
</feature>
<proteinExistence type="predicted"/>
<dbReference type="EMBL" id="BRYB01006438">
    <property type="protein sequence ID" value="GMI57687.1"/>
    <property type="molecule type" value="Genomic_DNA"/>
</dbReference>
<evidence type="ECO:0000256" key="1">
    <source>
        <dbReference type="ARBA" id="ARBA00022898"/>
    </source>
</evidence>
<dbReference type="Pfam" id="PF00155">
    <property type="entry name" value="Aminotran_1_2"/>
    <property type="match status" value="1"/>
</dbReference>
<keyword evidence="3" id="KW-0732">Signal</keyword>
<feature type="region of interest" description="Disordered" evidence="2">
    <location>
        <begin position="26"/>
        <end position="54"/>
    </location>
</feature>
<accession>A0ABQ6ND82</accession>
<dbReference type="PANTHER" id="PTHR43795">
    <property type="entry name" value="BIFUNCTIONAL ASPARTATE AMINOTRANSFERASE AND GLUTAMATE/ASPARTATE-PREPHENATE AMINOTRANSFERASE-RELATED"/>
    <property type="match status" value="1"/>
</dbReference>
<reference evidence="5 6" key="1">
    <citation type="journal article" date="2023" name="Commun. Biol.">
        <title>Genome analysis of Parmales, the sister group of diatoms, reveals the evolutionary specialization of diatoms from phago-mixotrophs to photoautotrophs.</title>
        <authorList>
            <person name="Ban H."/>
            <person name="Sato S."/>
            <person name="Yoshikawa S."/>
            <person name="Yamada K."/>
            <person name="Nakamura Y."/>
            <person name="Ichinomiya M."/>
            <person name="Sato N."/>
            <person name="Blanc-Mathieu R."/>
            <person name="Endo H."/>
            <person name="Kuwata A."/>
            <person name="Ogata H."/>
        </authorList>
    </citation>
    <scope>NUCLEOTIDE SEQUENCE [LARGE SCALE GENOMIC DNA]</scope>
</reference>
<dbReference type="PANTHER" id="PTHR43795:SF39">
    <property type="entry name" value="AMINOTRANSFERASE CLASS I_CLASSII DOMAIN-CONTAINING PROTEIN"/>
    <property type="match status" value="1"/>
</dbReference>
<keyword evidence="6" id="KW-1185">Reference proteome</keyword>
<protein>
    <recommendedName>
        <fullName evidence="4">Aminotransferase class I/classII large domain-containing protein</fullName>
    </recommendedName>
</protein>
<evidence type="ECO:0000313" key="6">
    <source>
        <dbReference type="Proteomes" id="UP001165060"/>
    </source>
</evidence>
<comment type="caution">
    <text evidence="5">The sequence shown here is derived from an EMBL/GenBank/DDBJ whole genome shotgun (WGS) entry which is preliminary data.</text>
</comment>
<dbReference type="InterPro" id="IPR004839">
    <property type="entry name" value="Aminotransferase_I/II_large"/>
</dbReference>
<organism evidence="5 6">
    <name type="scientific">Tetraparma gracilis</name>
    <dbReference type="NCBI Taxonomy" id="2962635"/>
    <lineage>
        <taxon>Eukaryota</taxon>
        <taxon>Sar</taxon>
        <taxon>Stramenopiles</taxon>
        <taxon>Ochrophyta</taxon>
        <taxon>Bolidophyceae</taxon>
        <taxon>Parmales</taxon>
        <taxon>Triparmaceae</taxon>
        <taxon>Tetraparma</taxon>
    </lineage>
</organism>
<dbReference type="PRINTS" id="PR00753">
    <property type="entry name" value="ACCSYNTHASE"/>
</dbReference>
<feature type="signal peptide" evidence="3">
    <location>
        <begin position="1"/>
        <end position="27"/>
    </location>
</feature>
<evidence type="ECO:0000259" key="4">
    <source>
        <dbReference type="Pfam" id="PF00155"/>
    </source>
</evidence>
<evidence type="ECO:0000256" key="2">
    <source>
        <dbReference type="SAM" id="MobiDB-lite"/>
    </source>
</evidence>
<keyword evidence="1" id="KW-0663">Pyridoxal phosphate</keyword>
<dbReference type="Proteomes" id="UP001165060">
    <property type="component" value="Unassembled WGS sequence"/>
</dbReference>
<gene>
    <name evidence="5" type="ORF">TeGR_g12828</name>
</gene>
<dbReference type="InterPro" id="IPR050478">
    <property type="entry name" value="Ethylene_sulfur-biosynth"/>
</dbReference>
<feature type="chain" id="PRO_5047480151" description="Aminotransferase class I/classII large domain-containing protein" evidence="3">
    <location>
        <begin position="28"/>
        <end position="340"/>
    </location>
</feature>